<dbReference type="PROSITE" id="PS51144">
    <property type="entry name" value="ALPHA_CA_2"/>
    <property type="match status" value="1"/>
</dbReference>
<dbReference type="RefSeq" id="XP_035682271.1">
    <property type="nucleotide sequence ID" value="XM_035826378.1"/>
</dbReference>
<feature type="domain" description="Alpha-carbonic anhydrase" evidence="3">
    <location>
        <begin position="28"/>
        <end position="308"/>
    </location>
</feature>
<dbReference type="InterPro" id="IPR023561">
    <property type="entry name" value="Carbonic_anhydrase_a-class"/>
</dbReference>
<gene>
    <name evidence="5" type="primary">LOC118419784</name>
</gene>
<evidence type="ECO:0000259" key="3">
    <source>
        <dbReference type="PROSITE" id="PS51144"/>
    </source>
</evidence>
<dbReference type="Proteomes" id="UP000001554">
    <property type="component" value="Chromosome 7"/>
</dbReference>
<dbReference type="GO" id="GO:0008270">
    <property type="term" value="F:zinc ion binding"/>
    <property type="evidence" value="ECO:0007669"/>
    <property type="project" value="InterPro"/>
</dbReference>
<organism evidence="4 5">
    <name type="scientific">Branchiostoma floridae</name>
    <name type="common">Florida lancelet</name>
    <name type="synonym">Amphioxus</name>
    <dbReference type="NCBI Taxonomy" id="7739"/>
    <lineage>
        <taxon>Eukaryota</taxon>
        <taxon>Metazoa</taxon>
        <taxon>Chordata</taxon>
        <taxon>Cephalochordata</taxon>
        <taxon>Leptocardii</taxon>
        <taxon>Amphioxiformes</taxon>
        <taxon>Branchiostomatidae</taxon>
        <taxon>Branchiostoma</taxon>
    </lineage>
</organism>
<dbReference type="SMART" id="SM01057">
    <property type="entry name" value="Carb_anhydrase"/>
    <property type="match status" value="1"/>
</dbReference>
<dbReference type="SUPFAM" id="SSF51069">
    <property type="entry name" value="Carbonic anhydrase"/>
    <property type="match status" value="1"/>
</dbReference>
<dbReference type="PANTHER" id="PTHR18952">
    <property type="entry name" value="CARBONIC ANHYDRASE"/>
    <property type="match status" value="1"/>
</dbReference>
<evidence type="ECO:0000256" key="1">
    <source>
        <dbReference type="ARBA" id="ARBA00010718"/>
    </source>
</evidence>
<evidence type="ECO:0000256" key="2">
    <source>
        <dbReference type="SAM" id="SignalP"/>
    </source>
</evidence>
<dbReference type="GO" id="GO:0016836">
    <property type="term" value="F:hydro-lyase activity"/>
    <property type="evidence" value="ECO:0000318"/>
    <property type="project" value="GO_Central"/>
</dbReference>
<dbReference type="InterPro" id="IPR036398">
    <property type="entry name" value="CA_dom_sf"/>
</dbReference>
<dbReference type="PANTHER" id="PTHR18952:SF208">
    <property type="entry name" value="CARBONIC ANHYDRASE XA-RELATED"/>
    <property type="match status" value="1"/>
</dbReference>
<dbReference type="OMA" id="MYYQANT"/>
<evidence type="ECO:0000313" key="4">
    <source>
        <dbReference type="Proteomes" id="UP000001554"/>
    </source>
</evidence>
<comment type="similarity">
    <text evidence="1">Belongs to the alpha-carbonic anhydrase family.</text>
</comment>
<reference evidence="4" key="1">
    <citation type="journal article" date="2020" name="Nat. Ecol. Evol.">
        <title>Deeply conserved synteny resolves early events in vertebrate evolution.</title>
        <authorList>
            <person name="Simakov O."/>
            <person name="Marletaz F."/>
            <person name="Yue J.X."/>
            <person name="O'Connell B."/>
            <person name="Jenkins J."/>
            <person name="Brandt A."/>
            <person name="Calef R."/>
            <person name="Tung C.H."/>
            <person name="Huang T.K."/>
            <person name="Schmutz J."/>
            <person name="Satoh N."/>
            <person name="Yu J.K."/>
            <person name="Putnam N.H."/>
            <person name="Green R.E."/>
            <person name="Rokhsar D.S."/>
        </authorList>
    </citation>
    <scope>NUCLEOTIDE SEQUENCE [LARGE SCALE GENOMIC DNA]</scope>
    <source>
        <strain evidence="4">S238N-H82</strain>
    </source>
</reference>
<keyword evidence="4" id="KW-1185">Reference proteome</keyword>
<reference evidence="5" key="2">
    <citation type="submission" date="2025-08" db="UniProtKB">
        <authorList>
            <consortium name="RefSeq"/>
        </authorList>
    </citation>
    <scope>IDENTIFICATION</scope>
    <source>
        <strain evidence="5">S238N-H82</strain>
        <tissue evidence="5">Testes</tissue>
    </source>
</reference>
<dbReference type="InterPro" id="IPR001148">
    <property type="entry name" value="CA_dom"/>
</dbReference>
<sequence>MIPYVLLTVALVQQLSTNAEGQAVAWDDWWTYEGITGPQFWGLVNSDWVMCKDGKMQSPINFRANQILYDPNLIPINFDSDTDKMNGTLLNTGHDLTFQVDDRNRVNLTGGPLSYLYRLQELRLHYGSIDSQGSEHSVDGYSFPGELQLLFYNYDLYGDLAEATKGTSGLAIISLFIQIGNSTNPELDKLLWSDRLQNVTYKANQTSQPLQDKYGKLKGSAARVEDFNLTNLFPTTPHYMTYQGSLTSPDCAETVTWIVMNKPVYISRKKMNQLRNLWQNTMGQKETPLADNFRPTSNLNSRTIRTNINFTTKDKMGKPCPTMKSKKAYQTNSWLVKPTS</sequence>
<name>A0A9J7LG15_BRAFL</name>
<accession>A0A9J7LG15</accession>
<feature type="chain" id="PRO_5039931493" evidence="2">
    <location>
        <begin position="22"/>
        <end position="340"/>
    </location>
</feature>
<dbReference type="OrthoDB" id="5978072at2759"/>
<dbReference type="Gene3D" id="3.10.200.10">
    <property type="entry name" value="Alpha carbonic anhydrase"/>
    <property type="match status" value="1"/>
</dbReference>
<feature type="signal peptide" evidence="2">
    <location>
        <begin position="1"/>
        <end position="21"/>
    </location>
</feature>
<protein>
    <submittedName>
        <fullName evidence="5">Carbonic anhydrase-related protein 10-like isoform X1</fullName>
    </submittedName>
</protein>
<evidence type="ECO:0000313" key="5">
    <source>
        <dbReference type="RefSeq" id="XP_035682271.1"/>
    </source>
</evidence>
<keyword evidence="2" id="KW-0732">Signal</keyword>
<dbReference type="KEGG" id="bfo:118419784"/>
<dbReference type="GeneID" id="118419784"/>
<dbReference type="Pfam" id="PF00194">
    <property type="entry name" value="Carb_anhydrase"/>
    <property type="match status" value="1"/>
</dbReference>
<dbReference type="AlphaFoldDB" id="A0A9J7LG15"/>
<proteinExistence type="inferred from homology"/>
<dbReference type="GO" id="GO:0004089">
    <property type="term" value="F:carbonate dehydratase activity"/>
    <property type="evidence" value="ECO:0007669"/>
    <property type="project" value="InterPro"/>
</dbReference>